<evidence type="ECO:0000313" key="1">
    <source>
        <dbReference type="EMBL" id="CAG8459497.1"/>
    </source>
</evidence>
<dbReference type="Proteomes" id="UP000789572">
    <property type="component" value="Unassembled WGS sequence"/>
</dbReference>
<keyword evidence="2" id="KW-1185">Reference proteome</keyword>
<proteinExistence type="predicted"/>
<name>A0A9N8VSY0_9GLOM</name>
<reference evidence="1" key="1">
    <citation type="submission" date="2021-06" db="EMBL/GenBank/DDBJ databases">
        <authorList>
            <person name="Kallberg Y."/>
            <person name="Tangrot J."/>
            <person name="Rosling A."/>
        </authorList>
    </citation>
    <scope>NUCLEOTIDE SEQUENCE</scope>
    <source>
        <strain evidence="1">IA702</strain>
    </source>
</reference>
<dbReference type="AlphaFoldDB" id="A0A9N8VSY0"/>
<dbReference type="OrthoDB" id="10280113at2759"/>
<sequence>MSIPAAAKQRKVQIRHSALAAEEIATFYSNHPHGDLVASAVSLMRRMKSLKEPTSVILPEFDQVLSKIEPEIWQYRSPDSPEYKFWVELVDLKIRIIELKDKYVKDMEQGRIEGHTPTKVTAEETKRRRRWGFLKKTSKVKIKSDCGDEKRTSLLRLKDIFSRNRRPSTDKNSFNGFIHRFTF</sequence>
<comment type="caution">
    <text evidence="1">The sequence shown here is derived from an EMBL/GenBank/DDBJ whole genome shotgun (WGS) entry which is preliminary data.</text>
</comment>
<evidence type="ECO:0000313" key="2">
    <source>
        <dbReference type="Proteomes" id="UP000789572"/>
    </source>
</evidence>
<gene>
    <name evidence="1" type="ORF">POCULU_LOCUS483</name>
</gene>
<dbReference type="EMBL" id="CAJVPJ010000025">
    <property type="protein sequence ID" value="CAG8459497.1"/>
    <property type="molecule type" value="Genomic_DNA"/>
</dbReference>
<protein>
    <submittedName>
        <fullName evidence="1">6216_t:CDS:1</fullName>
    </submittedName>
</protein>
<organism evidence="1 2">
    <name type="scientific">Paraglomus occultum</name>
    <dbReference type="NCBI Taxonomy" id="144539"/>
    <lineage>
        <taxon>Eukaryota</taxon>
        <taxon>Fungi</taxon>
        <taxon>Fungi incertae sedis</taxon>
        <taxon>Mucoromycota</taxon>
        <taxon>Glomeromycotina</taxon>
        <taxon>Glomeromycetes</taxon>
        <taxon>Paraglomerales</taxon>
        <taxon>Paraglomeraceae</taxon>
        <taxon>Paraglomus</taxon>
    </lineage>
</organism>
<accession>A0A9N8VSY0</accession>